<evidence type="ECO:0000256" key="1">
    <source>
        <dbReference type="SAM" id="MobiDB-lite"/>
    </source>
</evidence>
<dbReference type="Proteomes" id="UP001163046">
    <property type="component" value="Unassembled WGS sequence"/>
</dbReference>
<comment type="caution">
    <text evidence="3">The sequence shown here is derived from an EMBL/GenBank/DDBJ whole genome shotgun (WGS) entry which is preliminary data.</text>
</comment>
<feature type="transmembrane region" description="Helical" evidence="2">
    <location>
        <begin position="139"/>
        <end position="157"/>
    </location>
</feature>
<keyword evidence="2" id="KW-1133">Transmembrane helix</keyword>
<name>A0A9W9YYF9_9CNID</name>
<dbReference type="OrthoDB" id="5982788at2759"/>
<evidence type="ECO:0000256" key="2">
    <source>
        <dbReference type="SAM" id="Phobius"/>
    </source>
</evidence>
<gene>
    <name evidence="3" type="ORF">OS493_028206</name>
</gene>
<reference evidence="3" key="1">
    <citation type="submission" date="2023-01" db="EMBL/GenBank/DDBJ databases">
        <title>Genome assembly of the deep-sea coral Lophelia pertusa.</title>
        <authorList>
            <person name="Herrera S."/>
            <person name="Cordes E."/>
        </authorList>
    </citation>
    <scope>NUCLEOTIDE SEQUENCE</scope>
    <source>
        <strain evidence="3">USNM1676648</strain>
        <tissue evidence="3">Polyp</tissue>
    </source>
</reference>
<dbReference type="EMBL" id="MU826852">
    <property type="protein sequence ID" value="KAJ7371044.1"/>
    <property type="molecule type" value="Genomic_DNA"/>
</dbReference>
<keyword evidence="2" id="KW-0472">Membrane</keyword>
<feature type="transmembrane region" description="Helical" evidence="2">
    <location>
        <begin position="99"/>
        <end position="119"/>
    </location>
</feature>
<sequence>MSANTKSSMNSFPSDHDPLINSSAFTDDYLTYRDQEGQQGHRTSRCSLSSLATMLFAFMIVTGQVTQYVTLPLWIDSTTSSLTSAQNETVKWKPTVDSYFVLSFACLSFVAVFGSVLLCTDFICPKYSAVRTDWSYRRLLLSVGLFQGVSGIFIVFSSSGNRNPALFTGYSWQLFHSYNTSIKGIAATAYIVEEKAVKMQGSGHAQAGLVSVLFWTSLAQFLAVVILFWVDLFLDLDKQITLMNSFKSKR</sequence>
<proteinExistence type="predicted"/>
<feature type="transmembrane region" description="Helical" evidence="2">
    <location>
        <begin position="51"/>
        <end position="75"/>
    </location>
</feature>
<evidence type="ECO:0000313" key="4">
    <source>
        <dbReference type="Proteomes" id="UP001163046"/>
    </source>
</evidence>
<organism evidence="3 4">
    <name type="scientific">Desmophyllum pertusum</name>
    <dbReference type="NCBI Taxonomy" id="174260"/>
    <lineage>
        <taxon>Eukaryota</taxon>
        <taxon>Metazoa</taxon>
        <taxon>Cnidaria</taxon>
        <taxon>Anthozoa</taxon>
        <taxon>Hexacorallia</taxon>
        <taxon>Scleractinia</taxon>
        <taxon>Caryophylliina</taxon>
        <taxon>Caryophylliidae</taxon>
        <taxon>Desmophyllum</taxon>
    </lineage>
</organism>
<keyword evidence="4" id="KW-1185">Reference proteome</keyword>
<feature type="compositionally biased region" description="Polar residues" evidence="1">
    <location>
        <begin position="1"/>
        <end position="13"/>
    </location>
</feature>
<feature type="transmembrane region" description="Helical" evidence="2">
    <location>
        <begin position="212"/>
        <end position="234"/>
    </location>
</feature>
<feature type="region of interest" description="Disordered" evidence="1">
    <location>
        <begin position="1"/>
        <end position="20"/>
    </location>
</feature>
<protein>
    <submittedName>
        <fullName evidence="3">Uncharacterized protein</fullName>
    </submittedName>
</protein>
<accession>A0A9W9YYF9</accession>
<evidence type="ECO:0000313" key="3">
    <source>
        <dbReference type="EMBL" id="KAJ7371044.1"/>
    </source>
</evidence>
<keyword evidence="2" id="KW-0812">Transmembrane</keyword>
<dbReference type="AlphaFoldDB" id="A0A9W9YYF9"/>